<dbReference type="Gramene" id="GBG87248">
    <property type="protein sequence ID" value="GBG87248"/>
    <property type="gene ID" value="CBR_g45307"/>
</dbReference>
<keyword evidence="4" id="KW-1185">Reference proteome</keyword>
<keyword evidence="1" id="KW-0175">Coiled coil</keyword>
<evidence type="ECO:0000256" key="2">
    <source>
        <dbReference type="SAM" id="MobiDB-lite"/>
    </source>
</evidence>
<reference evidence="3 4" key="1">
    <citation type="journal article" date="2018" name="Cell">
        <title>The Chara Genome: Secondary Complexity and Implications for Plant Terrestrialization.</title>
        <authorList>
            <person name="Nishiyama T."/>
            <person name="Sakayama H."/>
            <person name="Vries J.D."/>
            <person name="Buschmann H."/>
            <person name="Saint-Marcoux D."/>
            <person name="Ullrich K.K."/>
            <person name="Haas F.B."/>
            <person name="Vanderstraeten L."/>
            <person name="Becker D."/>
            <person name="Lang D."/>
            <person name="Vosolsobe S."/>
            <person name="Rombauts S."/>
            <person name="Wilhelmsson P.K.I."/>
            <person name="Janitza P."/>
            <person name="Kern R."/>
            <person name="Heyl A."/>
            <person name="Rumpler F."/>
            <person name="Villalobos L.I.A.C."/>
            <person name="Clay J.M."/>
            <person name="Skokan R."/>
            <person name="Toyoda A."/>
            <person name="Suzuki Y."/>
            <person name="Kagoshima H."/>
            <person name="Schijlen E."/>
            <person name="Tajeshwar N."/>
            <person name="Catarino B."/>
            <person name="Hetherington A.J."/>
            <person name="Saltykova A."/>
            <person name="Bonnot C."/>
            <person name="Breuninger H."/>
            <person name="Symeonidi A."/>
            <person name="Radhakrishnan G.V."/>
            <person name="Van Nieuwerburgh F."/>
            <person name="Deforce D."/>
            <person name="Chang C."/>
            <person name="Karol K.G."/>
            <person name="Hedrich R."/>
            <person name="Ulvskov P."/>
            <person name="Glockner G."/>
            <person name="Delwiche C.F."/>
            <person name="Petrasek J."/>
            <person name="Van de Peer Y."/>
            <person name="Friml J."/>
            <person name="Beilby M."/>
            <person name="Dolan L."/>
            <person name="Kohara Y."/>
            <person name="Sugano S."/>
            <person name="Fujiyama A."/>
            <person name="Delaux P.-M."/>
            <person name="Quint M."/>
            <person name="TheiBen G."/>
            <person name="Hagemann M."/>
            <person name="Harholt J."/>
            <person name="Dunand C."/>
            <person name="Zachgo S."/>
            <person name="Langdale J."/>
            <person name="Maumus F."/>
            <person name="Straeten D.V.D."/>
            <person name="Gould S.B."/>
            <person name="Rensing S.A."/>
        </authorList>
    </citation>
    <scope>NUCLEOTIDE SEQUENCE [LARGE SCALE GENOMIC DNA]</scope>
    <source>
        <strain evidence="3 4">S276</strain>
    </source>
</reference>
<organism evidence="3 4">
    <name type="scientific">Chara braunii</name>
    <name type="common">Braun's stonewort</name>
    <dbReference type="NCBI Taxonomy" id="69332"/>
    <lineage>
        <taxon>Eukaryota</taxon>
        <taxon>Viridiplantae</taxon>
        <taxon>Streptophyta</taxon>
        <taxon>Charophyceae</taxon>
        <taxon>Charales</taxon>
        <taxon>Characeae</taxon>
        <taxon>Chara</taxon>
    </lineage>
</organism>
<feature type="coiled-coil region" evidence="1">
    <location>
        <begin position="221"/>
        <end position="248"/>
    </location>
</feature>
<gene>
    <name evidence="3" type="ORF">CBR_g45307</name>
</gene>
<evidence type="ECO:0000256" key="1">
    <source>
        <dbReference type="SAM" id="Coils"/>
    </source>
</evidence>
<name>A0A388LY46_CHABU</name>
<evidence type="ECO:0000313" key="3">
    <source>
        <dbReference type="EMBL" id="GBG87248.1"/>
    </source>
</evidence>
<feature type="compositionally biased region" description="Polar residues" evidence="2">
    <location>
        <begin position="19"/>
        <end position="31"/>
    </location>
</feature>
<sequence>METEQGGTGDCSPLGAQMEISQQGDSGQTSSKEQEMGEATGQDEGDTGNGTDFSERRSASSATKSRREEEGGEGEEEEDSEESSSEEGWEDEEEEEPETLETWVKCVQALEWERTMKCEVRLARHKHLRNLKDATTSTEGITTTNRFEILKKEKEINAFYAKQYGWKAQHHNNDIQVRKEVYSKQFEWPQTYLPKAMKRSESKPKASSASTGEEMGDEELIEDARRQAAILEDQINVLKDQNRELGEDTMNLEKITYAQHKEIEAVAMLYARNSPRRRVIIPFKWNEVHKDWEVAIHRSLVLVTIDEANCSGQALKGGTMGTMEIGESIRKRDRGEDGCGEEERSRLRPSTDKDERGVHWARFRSKGRERRRDCDVLCIGAAGQDAVAVKTKVGGITVRETVVLKTAAVETATVETAAAETGAVETGAMETAAVETATGDTAAVETVVVDIAAVETTKVDTAAVKTAGVETPTVETAGVETAAVETAVATDE</sequence>
<accession>A0A388LY46</accession>
<dbReference type="AlphaFoldDB" id="A0A388LY46"/>
<feature type="region of interest" description="Disordered" evidence="2">
    <location>
        <begin position="1"/>
        <end position="101"/>
    </location>
</feature>
<dbReference type="Proteomes" id="UP000265515">
    <property type="component" value="Unassembled WGS sequence"/>
</dbReference>
<evidence type="ECO:0000313" key="4">
    <source>
        <dbReference type="Proteomes" id="UP000265515"/>
    </source>
</evidence>
<protein>
    <submittedName>
        <fullName evidence="3">Uncharacterized protein</fullName>
    </submittedName>
</protein>
<proteinExistence type="predicted"/>
<dbReference type="EMBL" id="BFEA01000603">
    <property type="protein sequence ID" value="GBG87248.1"/>
    <property type="molecule type" value="Genomic_DNA"/>
</dbReference>
<comment type="caution">
    <text evidence="3">The sequence shown here is derived from an EMBL/GenBank/DDBJ whole genome shotgun (WGS) entry which is preliminary data.</text>
</comment>
<feature type="region of interest" description="Disordered" evidence="2">
    <location>
        <begin position="328"/>
        <end position="354"/>
    </location>
</feature>
<feature type="region of interest" description="Disordered" evidence="2">
    <location>
        <begin position="197"/>
        <end position="217"/>
    </location>
</feature>
<feature type="compositionally biased region" description="Acidic residues" evidence="2">
    <location>
        <begin position="70"/>
        <end position="99"/>
    </location>
</feature>